<evidence type="ECO:0000313" key="3">
    <source>
        <dbReference type="EMBL" id="KAJ1608335.1"/>
    </source>
</evidence>
<proteinExistence type="predicted"/>
<evidence type="ECO:0000256" key="1">
    <source>
        <dbReference type="SAM" id="MobiDB-lite"/>
    </source>
</evidence>
<feature type="region of interest" description="Disordered" evidence="1">
    <location>
        <begin position="146"/>
        <end position="171"/>
    </location>
</feature>
<dbReference type="InterPro" id="IPR008978">
    <property type="entry name" value="HSP20-like_chaperone"/>
</dbReference>
<feature type="compositionally biased region" description="Basic and acidic residues" evidence="1">
    <location>
        <begin position="161"/>
        <end position="171"/>
    </location>
</feature>
<sequence>MKETRLPFIDHHELGTTYFDGLPPGGLSSSNVGVLRYTWEQNLDEVILYFTAENVYGSAGKTPRILKQDLSVKMMCNRLTIQNKATGSQILDDLLFDKIDTSESLWYIENDELVLQLSKMRKGSVWSSVTKSNDGSANPMDIVSFPHPLSTRRSLTQNTPGKHEKADDARKVPERGKLARICHRPAI</sequence>
<protein>
    <recommendedName>
        <fullName evidence="2">CS domain-containing protein</fullName>
    </recommendedName>
</protein>
<dbReference type="EMBL" id="JAPCXB010000101">
    <property type="protein sequence ID" value="KAJ1608335.1"/>
    <property type="molecule type" value="Genomic_DNA"/>
</dbReference>
<dbReference type="PANTHER" id="PTHR12356:SF18">
    <property type="entry name" value="NUDC DOMAIN-CONTAINING PROTEIN 2"/>
    <property type="match status" value="1"/>
</dbReference>
<dbReference type="InterPro" id="IPR007052">
    <property type="entry name" value="CS_dom"/>
</dbReference>
<organism evidence="3 4">
    <name type="scientific">Cryptosporidium canis</name>
    <dbReference type="NCBI Taxonomy" id="195482"/>
    <lineage>
        <taxon>Eukaryota</taxon>
        <taxon>Sar</taxon>
        <taxon>Alveolata</taxon>
        <taxon>Apicomplexa</taxon>
        <taxon>Conoidasida</taxon>
        <taxon>Coccidia</taxon>
        <taxon>Eucoccidiorida</taxon>
        <taxon>Eimeriorina</taxon>
        <taxon>Cryptosporidiidae</taxon>
        <taxon>Cryptosporidium</taxon>
    </lineage>
</organism>
<dbReference type="InterPro" id="IPR037898">
    <property type="entry name" value="NudC_fam"/>
</dbReference>
<keyword evidence="4" id="KW-1185">Reference proteome</keyword>
<dbReference type="Pfam" id="PF04969">
    <property type="entry name" value="CS"/>
    <property type="match status" value="1"/>
</dbReference>
<feature type="domain" description="CS" evidence="2">
    <location>
        <begin position="32"/>
        <end position="130"/>
    </location>
</feature>
<dbReference type="PANTHER" id="PTHR12356">
    <property type="entry name" value="NUCLEAR MOVEMENT PROTEIN NUDC"/>
    <property type="match status" value="1"/>
</dbReference>
<dbReference type="CDD" id="cd06467">
    <property type="entry name" value="p23_NUDC_like"/>
    <property type="match status" value="1"/>
</dbReference>
<name>A0ABQ8P4V8_9CRYT</name>
<accession>A0ABQ8P4V8</accession>
<comment type="caution">
    <text evidence="3">The sequence shown here is derived from an EMBL/GenBank/DDBJ whole genome shotgun (WGS) entry which is preliminary data.</text>
</comment>
<reference evidence="3" key="1">
    <citation type="submission" date="2022-10" db="EMBL/GenBank/DDBJ databases">
        <title>Adaptive evolution leads to modifications in subtelomeric GC content in a zoonotic Cryptosporidium species.</title>
        <authorList>
            <person name="Li J."/>
            <person name="Feng Y."/>
            <person name="Xiao L."/>
        </authorList>
    </citation>
    <scope>NUCLEOTIDE SEQUENCE</scope>
    <source>
        <strain evidence="3">25894</strain>
    </source>
</reference>
<gene>
    <name evidence="3" type="ORF">OJ252_2573</name>
</gene>
<evidence type="ECO:0000313" key="4">
    <source>
        <dbReference type="Proteomes" id="UP001071777"/>
    </source>
</evidence>
<dbReference type="PROSITE" id="PS51203">
    <property type="entry name" value="CS"/>
    <property type="match status" value="1"/>
</dbReference>
<feature type="compositionally biased region" description="Polar residues" evidence="1">
    <location>
        <begin position="151"/>
        <end position="160"/>
    </location>
</feature>
<dbReference type="Gene3D" id="2.60.40.790">
    <property type="match status" value="1"/>
</dbReference>
<dbReference type="Proteomes" id="UP001071777">
    <property type="component" value="Unassembled WGS sequence"/>
</dbReference>
<evidence type="ECO:0000259" key="2">
    <source>
        <dbReference type="PROSITE" id="PS51203"/>
    </source>
</evidence>
<dbReference type="SUPFAM" id="SSF49764">
    <property type="entry name" value="HSP20-like chaperones"/>
    <property type="match status" value="1"/>
</dbReference>